<reference evidence="6 7" key="1">
    <citation type="submission" date="2022-09" db="EMBL/GenBank/DDBJ databases">
        <authorList>
            <person name="Palmer J.M."/>
        </authorList>
    </citation>
    <scope>NUCLEOTIDE SEQUENCE [LARGE SCALE GENOMIC DNA]</scope>
    <source>
        <strain evidence="6 7">DSM 7382</strain>
    </source>
</reference>
<sequence>MQEYDTLNSALDQANSGDPNSACVAALAIVEYDRATTGLIKAQKIAERRSGARGANARKALLAAEARLKHAEESLSNPASFDNAVSKVQEMLSEVQTALDSMGAAAAESTARRILLGLGFPKETLDAPFESLSGGWRSRCSLASVLLQEPDLLILDEPTNYLDVPSILWLQSYLLSLENTTVVIVAHDRAFLDSVTSETIIMRKGKLTYYEGSISVTERAIMKKRKGMIRMKEGLDRKKAHIEKGIAEGARMARKTGDDKRARAVKSKQKKLDERFGLEVSEKGHRFKLNRDLGGYHLTNRAELTIEDLDSLINLPFPVPEALRFPGALCTVNNVSFRYPSSDRLILDSASLVIHPGARVGLVGKNGEGKSTLVKLIIGQLRPTKGNIERHSRVNIGYYSQHSVEELTSTAVGKTPALAYFIETLKERNQIQVDEQTAFAFLGGFCLQGKLAGSIPIAELSWRTEGMVRLALALVVYPAPQLLVLDEVSTHLDMDTTSALIKSLRSYNGAILIVSHDRHLIQSVIEGAPLIPDIGGDGSDSNRESDEDEEDDYNTGVVYRVGPKGRVEALPGGVDDYISIVERRLSKEAVG</sequence>
<keyword evidence="7" id="KW-1185">Reference proteome</keyword>
<accession>A0AAW0FL10</accession>
<name>A0AAW0FL10_9APHY</name>
<dbReference type="AlphaFoldDB" id="A0AAW0FL10"/>
<dbReference type="GO" id="GO:0005524">
    <property type="term" value="F:ATP binding"/>
    <property type="evidence" value="ECO:0007669"/>
    <property type="project" value="UniProtKB-KW"/>
</dbReference>
<keyword evidence="3" id="KW-0067">ATP-binding</keyword>
<keyword evidence="2" id="KW-0547">Nucleotide-binding</keyword>
<gene>
    <name evidence="6" type="ORF">QCA50_015508</name>
</gene>
<dbReference type="InterPro" id="IPR003593">
    <property type="entry name" value="AAA+_ATPase"/>
</dbReference>
<proteinExistence type="predicted"/>
<dbReference type="SUPFAM" id="SSF52540">
    <property type="entry name" value="P-loop containing nucleoside triphosphate hydrolases"/>
    <property type="match status" value="2"/>
</dbReference>
<dbReference type="PANTHER" id="PTHR19211">
    <property type="entry name" value="ATP-BINDING TRANSPORT PROTEIN-RELATED"/>
    <property type="match status" value="1"/>
</dbReference>
<evidence type="ECO:0000256" key="1">
    <source>
        <dbReference type="ARBA" id="ARBA00022737"/>
    </source>
</evidence>
<dbReference type="InterPro" id="IPR027417">
    <property type="entry name" value="P-loop_NTPase"/>
</dbReference>
<evidence type="ECO:0000259" key="5">
    <source>
        <dbReference type="PROSITE" id="PS50893"/>
    </source>
</evidence>
<dbReference type="Gene3D" id="3.40.50.300">
    <property type="entry name" value="P-loop containing nucleotide triphosphate hydrolases"/>
    <property type="match status" value="2"/>
</dbReference>
<feature type="domain" description="ABC transporter" evidence="5">
    <location>
        <begin position="330"/>
        <end position="558"/>
    </location>
</feature>
<dbReference type="PROSITE" id="PS50893">
    <property type="entry name" value="ABC_TRANSPORTER_2"/>
    <property type="match status" value="2"/>
</dbReference>
<dbReference type="Proteomes" id="UP001385951">
    <property type="component" value="Unassembled WGS sequence"/>
</dbReference>
<feature type="domain" description="ABC transporter" evidence="5">
    <location>
        <begin position="1"/>
        <end position="229"/>
    </location>
</feature>
<organism evidence="6 7">
    <name type="scientific">Cerrena zonata</name>
    <dbReference type="NCBI Taxonomy" id="2478898"/>
    <lineage>
        <taxon>Eukaryota</taxon>
        <taxon>Fungi</taxon>
        <taxon>Dikarya</taxon>
        <taxon>Basidiomycota</taxon>
        <taxon>Agaricomycotina</taxon>
        <taxon>Agaricomycetes</taxon>
        <taxon>Polyporales</taxon>
        <taxon>Cerrenaceae</taxon>
        <taxon>Cerrena</taxon>
    </lineage>
</organism>
<protein>
    <recommendedName>
        <fullName evidence="5">ABC transporter domain-containing protein</fullName>
    </recommendedName>
</protein>
<evidence type="ECO:0000313" key="7">
    <source>
        <dbReference type="Proteomes" id="UP001385951"/>
    </source>
</evidence>
<evidence type="ECO:0000313" key="6">
    <source>
        <dbReference type="EMBL" id="KAK7681416.1"/>
    </source>
</evidence>
<dbReference type="GO" id="GO:0016887">
    <property type="term" value="F:ATP hydrolysis activity"/>
    <property type="evidence" value="ECO:0007669"/>
    <property type="project" value="InterPro"/>
</dbReference>
<dbReference type="EMBL" id="JASBNA010000041">
    <property type="protein sequence ID" value="KAK7681416.1"/>
    <property type="molecule type" value="Genomic_DNA"/>
</dbReference>
<keyword evidence="1" id="KW-0677">Repeat</keyword>
<evidence type="ECO:0000256" key="2">
    <source>
        <dbReference type="ARBA" id="ARBA00022741"/>
    </source>
</evidence>
<dbReference type="CDD" id="cd03221">
    <property type="entry name" value="ABCF_EF-3"/>
    <property type="match status" value="1"/>
</dbReference>
<evidence type="ECO:0000256" key="4">
    <source>
        <dbReference type="SAM" id="MobiDB-lite"/>
    </source>
</evidence>
<feature type="region of interest" description="Disordered" evidence="4">
    <location>
        <begin position="532"/>
        <end position="556"/>
    </location>
</feature>
<dbReference type="Pfam" id="PF00005">
    <property type="entry name" value="ABC_tran"/>
    <property type="match status" value="2"/>
</dbReference>
<dbReference type="InterPro" id="IPR050611">
    <property type="entry name" value="ABCF"/>
</dbReference>
<dbReference type="InterPro" id="IPR003439">
    <property type="entry name" value="ABC_transporter-like_ATP-bd"/>
</dbReference>
<comment type="caution">
    <text evidence="6">The sequence shown here is derived from an EMBL/GenBank/DDBJ whole genome shotgun (WGS) entry which is preliminary data.</text>
</comment>
<dbReference type="PANTHER" id="PTHR19211:SF135">
    <property type="entry name" value="ATPASE, PUTATIVE (AFU_ORTHOLOGUE AFUA_1G16440)-RELATED"/>
    <property type="match status" value="1"/>
</dbReference>
<dbReference type="SMART" id="SM00382">
    <property type="entry name" value="AAA"/>
    <property type="match status" value="1"/>
</dbReference>
<evidence type="ECO:0000256" key="3">
    <source>
        <dbReference type="ARBA" id="ARBA00022840"/>
    </source>
</evidence>